<accession>A0ABQ5D4Q1</accession>
<dbReference type="Pfam" id="PF14244">
    <property type="entry name" value="Retrotran_gag_3"/>
    <property type="match status" value="1"/>
</dbReference>
<keyword evidence="4" id="KW-1185">Reference proteome</keyword>
<name>A0ABQ5D4Q1_9ASTR</name>
<gene>
    <name evidence="3" type="ORF">Tco_0924368</name>
</gene>
<dbReference type="EMBL" id="BQNB010014921">
    <property type="protein sequence ID" value="GJT33949.1"/>
    <property type="molecule type" value="Genomic_DNA"/>
</dbReference>
<proteinExistence type="predicted"/>
<evidence type="ECO:0000313" key="4">
    <source>
        <dbReference type="Proteomes" id="UP001151760"/>
    </source>
</evidence>
<evidence type="ECO:0000313" key="3">
    <source>
        <dbReference type="EMBL" id="GJT33949.1"/>
    </source>
</evidence>
<evidence type="ECO:0000259" key="2">
    <source>
        <dbReference type="Pfam" id="PF14244"/>
    </source>
</evidence>
<evidence type="ECO:0000256" key="1">
    <source>
        <dbReference type="SAM" id="MobiDB-lite"/>
    </source>
</evidence>
<dbReference type="PANTHER" id="PTHR37610">
    <property type="entry name" value="CCHC-TYPE DOMAIN-CONTAINING PROTEIN"/>
    <property type="match status" value="1"/>
</dbReference>
<feature type="domain" description="Retrotransposon Copia-like N-terminal" evidence="2">
    <location>
        <begin position="183"/>
        <end position="223"/>
    </location>
</feature>
<feature type="region of interest" description="Disordered" evidence="1">
    <location>
        <begin position="85"/>
        <end position="104"/>
    </location>
</feature>
<protein>
    <submittedName>
        <fullName evidence="3">Ribonuclease H-like domain-containing protein</fullName>
    </submittedName>
</protein>
<dbReference type="PANTHER" id="PTHR37610:SF97">
    <property type="entry name" value="RETROTRANSPOSON GAG DOMAIN-CONTAINING PROTEIN"/>
    <property type="match status" value="1"/>
</dbReference>
<reference evidence="3" key="2">
    <citation type="submission" date="2022-01" db="EMBL/GenBank/DDBJ databases">
        <authorList>
            <person name="Yamashiro T."/>
            <person name="Shiraishi A."/>
            <person name="Satake H."/>
            <person name="Nakayama K."/>
        </authorList>
    </citation>
    <scope>NUCLEOTIDE SEQUENCE</scope>
</reference>
<reference evidence="3" key="1">
    <citation type="journal article" date="2022" name="Int. J. Mol. Sci.">
        <title>Draft Genome of Tanacetum Coccineum: Genomic Comparison of Closely Related Tanacetum-Family Plants.</title>
        <authorList>
            <person name="Yamashiro T."/>
            <person name="Shiraishi A."/>
            <person name="Nakayama K."/>
            <person name="Satake H."/>
        </authorList>
    </citation>
    <scope>NUCLEOTIDE SEQUENCE</scope>
</reference>
<dbReference type="InterPro" id="IPR029472">
    <property type="entry name" value="Copia-like_N"/>
</dbReference>
<dbReference type="Proteomes" id="UP001151760">
    <property type="component" value="Unassembled WGS sequence"/>
</dbReference>
<comment type="caution">
    <text evidence="3">The sequence shown here is derived from an EMBL/GenBank/DDBJ whole genome shotgun (WGS) entry which is preliminary data.</text>
</comment>
<organism evidence="3 4">
    <name type="scientific">Tanacetum coccineum</name>
    <dbReference type="NCBI Taxonomy" id="301880"/>
    <lineage>
        <taxon>Eukaryota</taxon>
        <taxon>Viridiplantae</taxon>
        <taxon>Streptophyta</taxon>
        <taxon>Embryophyta</taxon>
        <taxon>Tracheophyta</taxon>
        <taxon>Spermatophyta</taxon>
        <taxon>Magnoliopsida</taxon>
        <taxon>eudicotyledons</taxon>
        <taxon>Gunneridae</taxon>
        <taxon>Pentapetalae</taxon>
        <taxon>asterids</taxon>
        <taxon>campanulids</taxon>
        <taxon>Asterales</taxon>
        <taxon>Asteraceae</taxon>
        <taxon>Asteroideae</taxon>
        <taxon>Anthemideae</taxon>
        <taxon>Anthemidinae</taxon>
        <taxon>Tanacetum</taxon>
    </lineage>
</organism>
<sequence length="478" mass="53665">MVQLKYLLDQRVTTTFQAKWLPKLLGDWPSSAKAEGSLTARPTRRAGTKVGLTHIDGKVWHLDVGSSPPGAVVCSKGWAVRPLKRPPQDECSPIPTSPEPPVAQPRQRRVLCPCGEGDVSHMGELPVCDKDGQLIAVLEGILDRRLGKVNSKPEFDADAAYDPSSSTVLINNLEAGNPLHVQNSDNSSSVLIPFKLLSTKNYKIWCGAMKLALLARNKYDFVDDVYMGLVYSENAASVCKELQKNYFNVDGFVVYNLLQKTNLPKCTCDVKCSCDASKELLLHQQLMKMMQFLMGLDDYYRPVRSAFLTRDPLPKLKDAYNTVSREESRRGIPMLLRLPMQKQVDGNIELLLLGLLWRVRLMYRYAAPSDTHMFVVHIEHGETMKQGKAKIPRLRNPRLETIDTKMKYEMKEPLGVALKKDNAIVQYPRSIPGEHVYLANTEGFAKFIGDSKSGKIVAVQINYQDAERTRTEHGSLHP</sequence>